<keyword evidence="1" id="KW-0472">Membrane</keyword>
<accession>A0A5R8XWS6</accession>
<organism evidence="2 3">
    <name type="scientific">Arcobacter arenosus</name>
    <dbReference type="NCBI Taxonomy" id="2576037"/>
    <lineage>
        <taxon>Bacteria</taxon>
        <taxon>Pseudomonadati</taxon>
        <taxon>Campylobacterota</taxon>
        <taxon>Epsilonproteobacteria</taxon>
        <taxon>Campylobacterales</taxon>
        <taxon>Arcobacteraceae</taxon>
        <taxon>Arcobacter</taxon>
    </lineage>
</organism>
<reference evidence="2 3" key="1">
    <citation type="submission" date="2019-05" db="EMBL/GenBank/DDBJ databases">
        <title>Arcobacter sp. nov., isolated from sea sediment.</title>
        <authorList>
            <person name="Kim W."/>
        </authorList>
    </citation>
    <scope>NUCLEOTIDE SEQUENCE [LARGE SCALE GENOMIC DNA]</scope>
    <source>
        <strain evidence="2 3">CAU 1517</strain>
    </source>
</reference>
<protein>
    <submittedName>
        <fullName evidence="2">Uncharacterized protein</fullName>
    </submittedName>
</protein>
<keyword evidence="1" id="KW-0812">Transmembrane</keyword>
<evidence type="ECO:0000313" key="3">
    <source>
        <dbReference type="Proteomes" id="UP000308901"/>
    </source>
</evidence>
<feature type="transmembrane region" description="Helical" evidence="1">
    <location>
        <begin position="6"/>
        <end position="29"/>
    </location>
</feature>
<proteinExistence type="predicted"/>
<dbReference type="AlphaFoldDB" id="A0A5R8XWS6"/>
<dbReference type="RefSeq" id="WP_138153886.1">
    <property type="nucleotide sequence ID" value="NZ_CBDDKQ010000004.1"/>
</dbReference>
<comment type="caution">
    <text evidence="2">The sequence shown here is derived from an EMBL/GenBank/DDBJ whole genome shotgun (WGS) entry which is preliminary data.</text>
</comment>
<dbReference type="EMBL" id="VANU01000010">
    <property type="protein sequence ID" value="TLP35195.1"/>
    <property type="molecule type" value="Genomic_DNA"/>
</dbReference>
<evidence type="ECO:0000256" key="1">
    <source>
        <dbReference type="SAM" id="Phobius"/>
    </source>
</evidence>
<keyword evidence="3" id="KW-1185">Reference proteome</keyword>
<name>A0A5R8XWS6_9BACT</name>
<feature type="transmembrane region" description="Helical" evidence="1">
    <location>
        <begin position="63"/>
        <end position="81"/>
    </location>
</feature>
<keyword evidence="1" id="KW-1133">Transmembrane helix</keyword>
<evidence type="ECO:0000313" key="2">
    <source>
        <dbReference type="EMBL" id="TLP35195.1"/>
    </source>
</evidence>
<dbReference type="Proteomes" id="UP000308901">
    <property type="component" value="Unassembled WGS sequence"/>
</dbReference>
<gene>
    <name evidence="2" type="ORF">FDK22_15415</name>
</gene>
<dbReference type="OrthoDB" id="5344168at2"/>
<sequence length="115" mass="14182">MTYEEIFILGWNLNLFMFFLNFSIAIGTMSKRSKDQLYKENQILSDLKEEFDKYYPYRKYETFVTYLIPFTAFFRMSYRLLEMRAFFNRNKGCTIFDYMVYKYQSDITLAKNKLR</sequence>